<comment type="caution">
    <text evidence="2">The sequence shown here is derived from an EMBL/GenBank/DDBJ whole genome shotgun (WGS) entry which is preliminary data.</text>
</comment>
<dbReference type="InterPro" id="IPR013766">
    <property type="entry name" value="Thioredoxin_domain"/>
</dbReference>
<evidence type="ECO:0000313" key="2">
    <source>
        <dbReference type="EMBL" id="RVW81398.1"/>
    </source>
</evidence>
<proteinExistence type="predicted"/>
<protein>
    <submittedName>
        <fullName evidence="2">Thioredoxin-like 3-1, chloroplastic</fullName>
    </submittedName>
</protein>
<evidence type="ECO:0000313" key="3">
    <source>
        <dbReference type="Proteomes" id="UP000288805"/>
    </source>
</evidence>
<evidence type="ECO:0000259" key="1">
    <source>
        <dbReference type="Pfam" id="PF00085"/>
    </source>
</evidence>
<dbReference type="Proteomes" id="UP000288805">
    <property type="component" value="Unassembled WGS sequence"/>
</dbReference>
<organism evidence="2 3">
    <name type="scientific">Vitis vinifera</name>
    <name type="common">Grape</name>
    <dbReference type="NCBI Taxonomy" id="29760"/>
    <lineage>
        <taxon>Eukaryota</taxon>
        <taxon>Viridiplantae</taxon>
        <taxon>Streptophyta</taxon>
        <taxon>Embryophyta</taxon>
        <taxon>Tracheophyta</taxon>
        <taxon>Spermatophyta</taxon>
        <taxon>Magnoliopsida</taxon>
        <taxon>eudicotyledons</taxon>
        <taxon>Gunneridae</taxon>
        <taxon>Pentapetalae</taxon>
        <taxon>rosids</taxon>
        <taxon>Vitales</taxon>
        <taxon>Vitaceae</taxon>
        <taxon>Viteae</taxon>
        <taxon>Vitis</taxon>
    </lineage>
</organism>
<dbReference type="InterPro" id="IPR044253">
    <property type="entry name" value="WCRKC1/2"/>
</dbReference>
<gene>
    <name evidence="2" type="primary">WCRKC1_1</name>
    <name evidence="2" type="ORF">CK203_035166</name>
</gene>
<name>A0A438HAB5_VITVI</name>
<accession>A0A438HAB5</accession>
<dbReference type="PANTHER" id="PTHR47192:SF3">
    <property type="entry name" value="THIOREDOXIN-LIKE 3-1, CHLOROPLASTIC"/>
    <property type="match status" value="1"/>
</dbReference>
<dbReference type="AlphaFoldDB" id="A0A438HAB5"/>
<dbReference type="EMBL" id="QGNW01000253">
    <property type="protein sequence ID" value="RVW81398.1"/>
    <property type="molecule type" value="Genomic_DNA"/>
</dbReference>
<dbReference type="PANTHER" id="PTHR47192">
    <property type="entry name" value="THIOREDOXIN-LIKE 3-2, CHLOROPLASTIC"/>
    <property type="match status" value="1"/>
</dbReference>
<dbReference type="CDD" id="cd02947">
    <property type="entry name" value="TRX_family"/>
    <property type="match status" value="1"/>
</dbReference>
<dbReference type="GO" id="GO:0009570">
    <property type="term" value="C:chloroplast stroma"/>
    <property type="evidence" value="ECO:0007669"/>
    <property type="project" value="InterPro"/>
</dbReference>
<dbReference type="Gene3D" id="3.40.30.10">
    <property type="entry name" value="Glutaredoxin"/>
    <property type="match status" value="1"/>
</dbReference>
<reference evidence="2 3" key="1">
    <citation type="journal article" date="2018" name="PLoS Genet.">
        <title>Population sequencing reveals clonal diversity and ancestral inbreeding in the grapevine cultivar Chardonnay.</title>
        <authorList>
            <person name="Roach M.J."/>
            <person name="Johnson D.L."/>
            <person name="Bohlmann J."/>
            <person name="van Vuuren H.J."/>
            <person name="Jones S.J."/>
            <person name="Pretorius I.S."/>
            <person name="Schmidt S.A."/>
            <person name="Borneman A.R."/>
        </authorList>
    </citation>
    <scope>NUCLEOTIDE SEQUENCE [LARGE SCALE GENOMIC DNA]</scope>
    <source>
        <strain evidence="3">cv. Chardonnay</strain>
        <tissue evidence="2">Leaf</tissue>
    </source>
</reference>
<dbReference type="Pfam" id="PF00085">
    <property type="entry name" value="Thioredoxin"/>
    <property type="match status" value="1"/>
</dbReference>
<sequence>MSILAANTHIVYREVLLRDPQNQLSGGGSCLFWSRSPGFGVDGRRGEWRKTKKRDFRVEAFWPDMTRPNVIEMQPIKDCDQLDQILARAQELPSLSSLIGLSPSLMAAWCRKCIYLKPKLEKLAAEYDTKYNLPLSCSLSLIKFYSVDVNNVSQALVKRGNITKMPTIQLWKDGEMKAEVIGGHKAWIVIDEVREMIKKFV</sequence>
<feature type="domain" description="Thioredoxin" evidence="1">
    <location>
        <begin position="106"/>
        <end position="185"/>
    </location>
</feature>
<dbReference type="SUPFAM" id="SSF52833">
    <property type="entry name" value="Thioredoxin-like"/>
    <property type="match status" value="1"/>
</dbReference>
<dbReference type="InterPro" id="IPR036249">
    <property type="entry name" value="Thioredoxin-like_sf"/>
</dbReference>